<protein>
    <recommendedName>
        <fullName evidence="1">Methyltransferase FkbM domain-containing protein</fullName>
    </recommendedName>
</protein>
<comment type="caution">
    <text evidence="2">The sequence shown here is derived from an EMBL/GenBank/DDBJ whole genome shotgun (WGS) entry which is preliminary data.</text>
</comment>
<feature type="domain" description="Methyltransferase FkbM" evidence="1">
    <location>
        <begin position="125"/>
        <end position="270"/>
    </location>
</feature>
<sequence length="379" mass="41699">MAACPSPHGTFGKKIGHCVAERQHNPVQLCESEPTCTHVVWNVEGTFATLFISHDWTPVPEVLLQGHGASVGSYPSWWQLKTCMDTAAAPPSKSNQAVWAAKSCYDYNDGLILPTLTADPPLVFDVGLSNGRDTAWYLKRGARVISVEASTWTIEKTKNHDAVVALSLLENKNRLVIENYAISKEDGGYLKFYNEAGIDNTNAGSIHPSQDPRNKCSDSAIKIDPSGCDVVEVPQLTCATLMEKHGVPMFLKIDIEGADIYCLESLRRFKAAGTQLPKYVAIEDNEALDLLEELGYTKFKLYYGREINGCLVPSHALSASVPGIGRGGWPDQCINDVIEGRPKMGTKNSWSSAEDLRNYEFYNKAPPYSPHPYDLVAML</sequence>
<dbReference type="AlphaFoldDB" id="A0A9W6Z9F8"/>
<dbReference type="NCBIfam" id="TIGR01444">
    <property type="entry name" value="fkbM_fam"/>
    <property type="match status" value="1"/>
</dbReference>
<dbReference type="InterPro" id="IPR006342">
    <property type="entry name" value="FkbM_mtfrase"/>
</dbReference>
<dbReference type="OrthoDB" id="431507at2759"/>
<evidence type="ECO:0000313" key="2">
    <source>
        <dbReference type="EMBL" id="GMH47227.1"/>
    </source>
</evidence>
<accession>A0A9W6Z9F8</accession>
<evidence type="ECO:0000259" key="1">
    <source>
        <dbReference type="Pfam" id="PF05050"/>
    </source>
</evidence>
<reference evidence="3" key="1">
    <citation type="journal article" date="2023" name="Commun. Biol.">
        <title>Genome analysis of Parmales, the sister group of diatoms, reveals the evolutionary specialization of diatoms from phago-mixotrophs to photoautotrophs.</title>
        <authorList>
            <person name="Ban H."/>
            <person name="Sato S."/>
            <person name="Yoshikawa S."/>
            <person name="Yamada K."/>
            <person name="Nakamura Y."/>
            <person name="Ichinomiya M."/>
            <person name="Sato N."/>
            <person name="Blanc-Mathieu R."/>
            <person name="Endo H."/>
            <person name="Kuwata A."/>
            <person name="Ogata H."/>
        </authorList>
    </citation>
    <scope>NUCLEOTIDE SEQUENCE [LARGE SCALE GENOMIC DNA]</scope>
    <source>
        <strain evidence="3">NIES 3700</strain>
    </source>
</reference>
<dbReference type="Gene3D" id="3.40.50.150">
    <property type="entry name" value="Vaccinia Virus protein VP39"/>
    <property type="match status" value="1"/>
</dbReference>
<keyword evidence="3" id="KW-1185">Reference proteome</keyword>
<proteinExistence type="predicted"/>
<gene>
    <name evidence="2" type="ORF">TrLO_g8661</name>
</gene>
<dbReference type="SUPFAM" id="SSF53335">
    <property type="entry name" value="S-adenosyl-L-methionine-dependent methyltransferases"/>
    <property type="match status" value="1"/>
</dbReference>
<dbReference type="InterPro" id="IPR029063">
    <property type="entry name" value="SAM-dependent_MTases_sf"/>
</dbReference>
<name>A0A9W6Z9F8_9STRA</name>
<evidence type="ECO:0000313" key="3">
    <source>
        <dbReference type="Proteomes" id="UP001165122"/>
    </source>
</evidence>
<dbReference type="Pfam" id="PF05050">
    <property type="entry name" value="Methyltransf_21"/>
    <property type="match status" value="1"/>
</dbReference>
<dbReference type="Proteomes" id="UP001165122">
    <property type="component" value="Unassembled WGS sequence"/>
</dbReference>
<dbReference type="EMBL" id="BRXW01000355">
    <property type="protein sequence ID" value="GMH47227.1"/>
    <property type="molecule type" value="Genomic_DNA"/>
</dbReference>
<organism evidence="2 3">
    <name type="scientific">Triparma laevis f. longispina</name>
    <dbReference type="NCBI Taxonomy" id="1714387"/>
    <lineage>
        <taxon>Eukaryota</taxon>
        <taxon>Sar</taxon>
        <taxon>Stramenopiles</taxon>
        <taxon>Ochrophyta</taxon>
        <taxon>Bolidophyceae</taxon>
        <taxon>Parmales</taxon>
        <taxon>Triparmaceae</taxon>
        <taxon>Triparma</taxon>
    </lineage>
</organism>